<dbReference type="EMBL" id="AOPZ01000519">
    <property type="protein sequence ID" value="EPH39554.1"/>
    <property type="molecule type" value="Genomic_DNA"/>
</dbReference>
<keyword evidence="2 4" id="KW-0521">NADP</keyword>
<dbReference type="InterPro" id="IPR051402">
    <property type="entry name" value="KPR-Related"/>
</dbReference>
<evidence type="ECO:0000256" key="3">
    <source>
        <dbReference type="ARBA" id="ARBA00023002"/>
    </source>
</evidence>
<dbReference type="FunFam" id="3.40.50.720:FF:000307">
    <property type="entry name" value="2-dehydropantoate 2-reductase"/>
    <property type="match status" value="1"/>
</dbReference>
<accession>S3ZAF3</accession>
<dbReference type="NCBIfam" id="TIGR00745">
    <property type="entry name" value="apbA_panE"/>
    <property type="match status" value="1"/>
</dbReference>
<evidence type="ECO:0000256" key="4">
    <source>
        <dbReference type="RuleBase" id="RU362068"/>
    </source>
</evidence>
<evidence type="ECO:0000259" key="5">
    <source>
        <dbReference type="Pfam" id="PF02558"/>
    </source>
</evidence>
<dbReference type="Gene3D" id="3.40.50.720">
    <property type="entry name" value="NAD(P)-binding Rossmann-like Domain"/>
    <property type="match status" value="1"/>
</dbReference>
<feature type="domain" description="Ketopantoate reductase N-terminal" evidence="5">
    <location>
        <begin position="17"/>
        <end position="166"/>
    </location>
</feature>
<dbReference type="FunFam" id="1.10.1040.10:FF:000017">
    <property type="entry name" value="2-dehydropantoate 2-reductase"/>
    <property type="match status" value="1"/>
</dbReference>
<dbReference type="PATRIC" id="fig|1286094.4.peg.7283"/>
<dbReference type="UniPathway" id="UPA00028">
    <property type="reaction ID" value="UER00004"/>
</dbReference>
<protein>
    <recommendedName>
        <fullName evidence="4">2-dehydropantoate 2-reductase</fullName>
        <ecNumber evidence="4">1.1.1.169</ecNumber>
    </recommendedName>
    <alternativeName>
        <fullName evidence="4">Ketopantoate reductase</fullName>
    </alternativeName>
</protein>
<dbReference type="InterPro" id="IPR003710">
    <property type="entry name" value="ApbA"/>
</dbReference>
<keyword evidence="4" id="KW-0566">Pantothenate biosynthesis</keyword>
<comment type="caution">
    <text evidence="7">The sequence shown here is derived from an EMBL/GenBank/DDBJ whole genome shotgun (WGS) entry which is preliminary data.</text>
</comment>
<dbReference type="Pfam" id="PF08546">
    <property type="entry name" value="ApbA_C"/>
    <property type="match status" value="1"/>
</dbReference>
<evidence type="ECO:0000313" key="8">
    <source>
        <dbReference type="Proteomes" id="UP000014629"/>
    </source>
</evidence>
<dbReference type="InterPro" id="IPR036291">
    <property type="entry name" value="NAD(P)-bd_dom_sf"/>
</dbReference>
<dbReference type="Pfam" id="PF02558">
    <property type="entry name" value="ApbA"/>
    <property type="match status" value="1"/>
</dbReference>
<dbReference type="PANTHER" id="PTHR21708:SF26">
    <property type="entry name" value="2-DEHYDROPANTOATE 2-REDUCTASE"/>
    <property type="match status" value="1"/>
</dbReference>
<feature type="domain" description="Ketopantoate reductase C-terminal" evidence="6">
    <location>
        <begin position="192"/>
        <end position="313"/>
    </location>
</feature>
<evidence type="ECO:0000313" key="7">
    <source>
        <dbReference type="EMBL" id="EPH39554.1"/>
    </source>
</evidence>
<dbReference type="EC" id="1.1.1.169" evidence="4"/>
<dbReference type="InterPro" id="IPR013752">
    <property type="entry name" value="KPA_reductase"/>
</dbReference>
<sequence>MTETVRDKGDEGGALKVAVVGTGGVGGYFGGRLAEAGHDVGFVARGAHLEALRREGLTVDSPAGDFTVTPARASDDTRDIGEVDVVLLCVKTWQLPPAIDALKPLIGSGTAVVTLQNGVEAPEQVAREVGRDAVLPGTAKIIAHLDGPGRVRHVGGPGALAFTEWDNRATPRVERLRAALTAAGVNATVPDDIWAELWAKFLFVVPFGGLGTVTDAPFGVLRSRPGTRQLLVEGMTEIERVARAMDVRLPDDIVARTLDFIDQQPAAGTSSLHRDIRAGRPSELDAWNGSVVRLGERAGTPTPVNRYLYEVASVLAARSEEAGGGGNG</sequence>
<name>S3ZAF3_9ACTN</name>
<gene>
    <name evidence="7" type="ORF">STRAU_7358</name>
</gene>
<dbReference type="InterPro" id="IPR008927">
    <property type="entry name" value="6-PGluconate_DH-like_C_sf"/>
</dbReference>
<dbReference type="NCBIfam" id="NF005091">
    <property type="entry name" value="PRK06522.2-2"/>
    <property type="match status" value="1"/>
</dbReference>
<dbReference type="GO" id="GO:0005737">
    <property type="term" value="C:cytoplasm"/>
    <property type="evidence" value="ECO:0007669"/>
    <property type="project" value="TreeGrafter"/>
</dbReference>
<organism evidence="7 8">
    <name type="scientific">Streptomyces aurantiacus JA 4570</name>
    <dbReference type="NCBI Taxonomy" id="1286094"/>
    <lineage>
        <taxon>Bacteria</taxon>
        <taxon>Bacillati</taxon>
        <taxon>Actinomycetota</taxon>
        <taxon>Actinomycetes</taxon>
        <taxon>Kitasatosporales</taxon>
        <taxon>Streptomycetaceae</taxon>
        <taxon>Streptomyces</taxon>
        <taxon>Streptomyces aurantiacus group</taxon>
    </lineage>
</organism>
<dbReference type="RefSeq" id="WP_016645464.1">
    <property type="nucleotide sequence ID" value="NZ_AOPZ01000519.1"/>
</dbReference>
<keyword evidence="3 4" id="KW-0560">Oxidoreductase</keyword>
<evidence type="ECO:0000259" key="6">
    <source>
        <dbReference type="Pfam" id="PF08546"/>
    </source>
</evidence>
<comment type="pathway">
    <text evidence="4">Cofactor biosynthesis; (R)-pantothenate biosynthesis; (R)-pantoate from 3-methyl-2-oxobutanoate: step 2/2.</text>
</comment>
<dbReference type="SUPFAM" id="SSF51735">
    <property type="entry name" value="NAD(P)-binding Rossmann-fold domains"/>
    <property type="match status" value="1"/>
</dbReference>
<dbReference type="PANTHER" id="PTHR21708">
    <property type="entry name" value="PROBABLE 2-DEHYDROPANTOATE 2-REDUCTASE"/>
    <property type="match status" value="1"/>
</dbReference>
<dbReference type="AlphaFoldDB" id="S3ZAF3"/>
<dbReference type="InterPro" id="IPR013328">
    <property type="entry name" value="6PGD_dom2"/>
</dbReference>
<keyword evidence="8" id="KW-1185">Reference proteome</keyword>
<dbReference type="GO" id="GO:0015940">
    <property type="term" value="P:pantothenate biosynthetic process"/>
    <property type="evidence" value="ECO:0007669"/>
    <property type="project" value="UniProtKB-UniPathway"/>
</dbReference>
<comment type="function">
    <text evidence="4">Catalyzes the NADPH-dependent reduction of ketopantoate into pantoic acid.</text>
</comment>
<proteinExistence type="inferred from homology"/>
<reference evidence="7 8" key="1">
    <citation type="submission" date="2013-02" db="EMBL/GenBank/DDBJ databases">
        <title>Draft Genome Sequence of Streptomyces aurantiacus, Which Produces Setomimycin.</title>
        <authorList>
            <person name="Gruening B.A."/>
            <person name="Praeg A."/>
            <person name="Erxleben A."/>
            <person name="Guenther S."/>
            <person name="Mueller M."/>
        </authorList>
    </citation>
    <scope>NUCLEOTIDE SEQUENCE [LARGE SCALE GENOMIC DNA]</scope>
    <source>
        <strain evidence="7 8">JA 4570</strain>
    </source>
</reference>
<dbReference type="Proteomes" id="UP000014629">
    <property type="component" value="Unassembled WGS sequence"/>
</dbReference>
<evidence type="ECO:0000256" key="2">
    <source>
        <dbReference type="ARBA" id="ARBA00022857"/>
    </source>
</evidence>
<comment type="similarity">
    <text evidence="1 4">Belongs to the ketopantoate reductase family.</text>
</comment>
<dbReference type="GO" id="GO:0008677">
    <property type="term" value="F:2-dehydropantoate 2-reductase activity"/>
    <property type="evidence" value="ECO:0007669"/>
    <property type="project" value="UniProtKB-EC"/>
</dbReference>
<dbReference type="InterPro" id="IPR013332">
    <property type="entry name" value="KPR_N"/>
</dbReference>
<evidence type="ECO:0000256" key="1">
    <source>
        <dbReference type="ARBA" id="ARBA00007870"/>
    </source>
</evidence>
<comment type="catalytic activity">
    <reaction evidence="4">
        <text>(R)-pantoate + NADP(+) = 2-dehydropantoate + NADPH + H(+)</text>
        <dbReference type="Rhea" id="RHEA:16233"/>
        <dbReference type="ChEBI" id="CHEBI:11561"/>
        <dbReference type="ChEBI" id="CHEBI:15378"/>
        <dbReference type="ChEBI" id="CHEBI:15980"/>
        <dbReference type="ChEBI" id="CHEBI:57783"/>
        <dbReference type="ChEBI" id="CHEBI:58349"/>
        <dbReference type="EC" id="1.1.1.169"/>
    </reaction>
</comment>
<dbReference type="Gene3D" id="1.10.1040.10">
    <property type="entry name" value="N-(1-d-carboxylethyl)-l-norvaline Dehydrogenase, domain 2"/>
    <property type="match status" value="1"/>
</dbReference>
<dbReference type="SUPFAM" id="SSF48179">
    <property type="entry name" value="6-phosphogluconate dehydrogenase C-terminal domain-like"/>
    <property type="match status" value="1"/>
</dbReference>